<organism evidence="3 4">
    <name type="scientific">Pseudoduganella albidiflava</name>
    <dbReference type="NCBI Taxonomy" id="321983"/>
    <lineage>
        <taxon>Bacteria</taxon>
        <taxon>Pseudomonadati</taxon>
        <taxon>Pseudomonadota</taxon>
        <taxon>Betaproteobacteria</taxon>
        <taxon>Burkholderiales</taxon>
        <taxon>Oxalobacteraceae</taxon>
        <taxon>Telluria group</taxon>
        <taxon>Pseudoduganella</taxon>
    </lineage>
</organism>
<feature type="chain" id="PRO_5045697772" evidence="1">
    <location>
        <begin position="34"/>
        <end position="272"/>
    </location>
</feature>
<evidence type="ECO:0000313" key="4">
    <source>
        <dbReference type="Proteomes" id="UP000292307"/>
    </source>
</evidence>
<accession>A0ABX5RVG8</accession>
<dbReference type="SUPFAM" id="SSF54427">
    <property type="entry name" value="NTF2-like"/>
    <property type="match status" value="1"/>
</dbReference>
<feature type="signal peptide" evidence="1">
    <location>
        <begin position="1"/>
        <end position="33"/>
    </location>
</feature>
<proteinExistence type="predicted"/>
<dbReference type="EMBL" id="CP036401">
    <property type="protein sequence ID" value="QBI02625.1"/>
    <property type="molecule type" value="Genomic_DNA"/>
</dbReference>
<keyword evidence="4" id="KW-1185">Reference proteome</keyword>
<reference evidence="3 4" key="1">
    <citation type="submission" date="2019-02" db="EMBL/GenBank/DDBJ databases">
        <title>Draft Genome Sequences of Six Type Strains of the Genus Massilia.</title>
        <authorList>
            <person name="Miess H."/>
            <person name="Frediansyhah A."/>
            <person name="Gross H."/>
        </authorList>
    </citation>
    <scope>NUCLEOTIDE SEQUENCE [LARGE SCALE GENOMIC DNA]</scope>
    <source>
        <strain evidence="3 4">DSM 17472</strain>
    </source>
</reference>
<keyword evidence="1" id="KW-0732">Signal</keyword>
<feature type="domain" description="DUF4440" evidence="2">
    <location>
        <begin position="43"/>
        <end position="161"/>
    </location>
</feature>
<dbReference type="Proteomes" id="UP000292307">
    <property type="component" value="Chromosome"/>
</dbReference>
<evidence type="ECO:0000259" key="2">
    <source>
        <dbReference type="Pfam" id="PF14534"/>
    </source>
</evidence>
<name>A0ABX5RVG8_9BURK</name>
<dbReference type="InterPro" id="IPR027843">
    <property type="entry name" value="DUF4440"/>
</dbReference>
<sequence length="272" mass="29138">MMNDQKTGDNSMTYKTSARTFMFSLLAAAPLFAAAQATPQSQVEAAEAAFWQAYNACDHATIASRLAGDVEFYHDMGGALKGKDSLGAAVRNNICGNPQEKTRRQAGESQVFLLKQGAQVYGALVSGTHTFHIKRGTAAEATEGKARYSHVWLQKSPGTWELSRAVSYDHQPFGAAPATAAAKSALTAAQIERYVGEFTGQGMPPLAFSRAGNDLTVAYEGKNLVLHPLDKPHTFLVKENNAEVEFMADASGHATALVVRMNGSPIGEAKRK</sequence>
<protein>
    <submittedName>
        <fullName evidence="3">Nuclear transport factor 2 family protein</fullName>
    </submittedName>
</protein>
<evidence type="ECO:0000313" key="3">
    <source>
        <dbReference type="EMBL" id="QBI02625.1"/>
    </source>
</evidence>
<evidence type="ECO:0000256" key="1">
    <source>
        <dbReference type="SAM" id="SignalP"/>
    </source>
</evidence>
<gene>
    <name evidence="3" type="ORF">EYF70_18575</name>
</gene>
<dbReference type="Pfam" id="PF14534">
    <property type="entry name" value="DUF4440"/>
    <property type="match status" value="1"/>
</dbReference>
<dbReference type="Gene3D" id="3.10.450.50">
    <property type="match status" value="1"/>
</dbReference>
<dbReference type="InterPro" id="IPR032710">
    <property type="entry name" value="NTF2-like_dom_sf"/>
</dbReference>